<sequence>MEKWTTPRAWLVIMAWLAVMVIAFMGLGKLSLNNDYKVFFSKDNPDLVAFEAIENKYNSNDSVLIVVHPKLGDVFQPEVLQAVLELTDYAWQTPHSYRVDSISNYQYTYAKNDDLIVEDFITQANLNQPQGLQEKKAYAIKQPELVNRYLAQDAHSTAINVLVSLTTEGQSEEVREIAQFWQDKKQEMQARYPNLSFYLTGQVMQNDAFGEAAQRDMGSLVPAALLLIIVGTGIYLRSVWSSVVMTLTIVSSIFIALGSAGWLGMAITSPSASAPLIILTMAVADCIHFLQGYRQGIQNGLVKKDALQYSMRKHRLPIILTSLTTAVGFLSMNFSDSPPFNDLGNITAMGVLAAMLLTLFLVPALLAVLPVGRQRKVKPLPVSNPQGSAKPLERIAQWSMVKPVLKIAVVVVCSLVVAVNMVRNDIDDTLFEYFDHSYAVRQANDFTYANLTGVASIQYAIRPEKGELVTSPDFLNKLDRFVATARETQGVYHVQSLTDIMKRLNSSLHNDDPAFYQLPTDPDLSAQTLLLYDMSLPYGLTLSNQVALDKQELRVVVTAKKMSSNDLVSLEANLRQQLLALFPESSVSPGVSADIMFAHIGYRNNVSMLTASAGALLVISLLIGLVLRSVRLGLISLLPNVLPASIAFGLWGILVGEVGLSLSVIASMTLGIVVDDTIHLLYRFHTARKEGQSENEAIVAAIRETGVAIIGTTLVLSAGFLVLASSSFKMNADMGLMTAITIMIALILDLLLVPALLKVTGQSKKVLRQQTQTASV</sequence>
<dbReference type="PROSITE" id="PS50156">
    <property type="entry name" value="SSD"/>
    <property type="match status" value="2"/>
</dbReference>
<dbReference type="AlphaFoldDB" id="A0AAU8WAJ3"/>
<evidence type="ECO:0000256" key="3">
    <source>
        <dbReference type="ARBA" id="ARBA00022692"/>
    </source>
</evidence>
<evidence type="ECO:0000256" key="6">
    <source>
        <dbReference type="SAM" id="Phobius"/>
    </source>
</evidence>
<evidence type="ECO:0000256" key="4">
    <source>
        <dbReference type="ARBA" id="ARBA00022989"/>
    </source>
</evidence>
<evidence type="ECO:0000313" key="8">
    <source>
        <dbReference type="EMBL" id="ASK53807.1"/>
    </source>
</evidence>
<dbReference type="PANTHER" id="PTHR33406:SF12">
    <property type="entry name" value="BLR2997 PROTEIN"/>
    <property type="match status" value="1"/>
</dbReference>
<reference evidence="8 9" key="2">
    <citation type="submission" date="2017-06" db="EMBL/GenBank/DDBJ databases">
        <title>Complete genome sequence of Vibrio sp. 2521-89, a close relative of Vibrio cholerae isolated from lake water in New Mexico, USA.</title>
        <authorList>
            <person name="Liang K."/>
            <person name="Orata F.D."/>
            <person name="Winkjer N.S."/>
            <person name="Tarr C.L."/>
            <person name="Boucher Y."/>
        </authorList>
    </citation>
    <scope>NUCLEOTIDE SEQUENCE [LARGE SCALE GENOMIC DNA]</scope>
    <source>
        <strain evidence="8 9">2521-89</strain>
    </source>
</reference>
<feature type="transmembrane region" description="Helical" evidence="6">
    <location>
        <begin position="634"/>
        <end position="654"/>
    </location>
</feature>
<dbReference type="GO" id="GO:0005886">
    <property type="term" value="C:plasma membrane"/>
    <property type="evidence" value="ECO:0007669"/>
    <property type="project" value="UniProtKB-SubCell"/>
</dbReference>
<dbReference type="RefSeq" id="WP_089070194.1">
    <property type="nucleotide sequence ID" value="NZ_CP022352.1"/>
</dbReference>
<dbReference type="InterPro" id="IPR004869">
    <property type="entry name" value="MMPL_dom"/>
</dbReference>
<feature type="transmembrane region" description="Helical" evidence="6">
    <location>
        <begin position="346"/>
        <end position="369"/>
    </location>
</feature>
<keyword evidence="4 6" id="KW-1133">Transmembrane helix</keyword>
<keyword evidence="9" id="KW-1185">Reference proteome</keyword>
<proteinExistence type="predicted"/>
<dbReference type="InterPro" id="IPR050545">
    <property type="entry name" value="Mycobact_MmpL"/>
</dbReference>
<dbReference type="KEGG" id="vti:CEQ48_03145"/>
<feature type="transmembrane region" description="Helical" evidence="6">
    <location>
        <begin position="217"/>
        <end position="236"/>
    </location>
</feature>
<keyword evidence="5 6" id="KW-0472">Membrane</keyword>
<name>A0AAU8WAJ3_9VIBR</name>
<protein>
    <submittedName>
        <fullName evidence="8">Fis family transcriptional regulator</fullName>
    </submittedName>
</protein>
<feature type="transmembrane region" description="Helical" evidence="6">
    <location>
        <begin position="9"/>
        <end position="27"/>
    </location>
</feature>
<dbReference type="Pfam" id="PF03176">
    <property type="entry name" value="MMPL"/>
    <property type="match status" value="2"/>
</dbReference>
<comment type="subcellular location">
    <subcellularLocation>
        <location evidence="1">Cell membrane</location>
        <topology evidence="1">Multi-pass membrane protein</topology>
    </subcellularLocation>
</comment>
<feature type="transmembrane region" description="Helical" evidence="6">
    <location>
        <begin position="705"/>
        <end position="724"/>
    </location>
</feature>
<feature type="transmembrane region" description="Helical" evidence="6">
    <location>
        <begin position="736"/>
        <end position="757"/>
    </location>
</feature>
<accession>A0AAU8WAJ3</accession>
<dbReference type="SUPFAM" id="SSF82866">
    <property type="entry name" value="Multidrug efflux transporter AcrB transmembrane domain"/>
    <property type="match status" value="2"/>
</dbReference>
<dbReference type="PANTHER" id="PTHR33406">
    <property type="entry name" value="MEMBRANE PROTEIN MJ1562-RELATED"/>
    <property type="match status" value="1"/>
</dbReference>
<feature type="domain" description="SSD" evidence="7">
    <location>
        <begin position="633"/>
        <end position="759"/>
    </location>
</feature>
<keyword evidence="2" id="KW-1003">Cell membrane</keyword>
<keyword evidence="3 6" id="KW-0812">Transmembrane</keyword>
<evidence type="ECO:0000313" key="9">
    <source>
        <dbReference type="Proteomes" id="UP000198371"/>
    </source>
</evidence>
<evidence type="ECO:0000256" key="1">
    <source>
        <dbReference type="ARBA" id="ARBA00004651"/>
    </source>
</evidence>
<evidence type="ECO:0000256" key="5">
    <source>
        <dbReference type="ARBA" id="ARBA00023136"/>
    </source>
</evidence>
<feature type="transmembrane region" description="Helical" evidence="6">
    <location>
        <begin position="606"/>
        <end position="627"/>
    </location>
</feature>
<organism evidence="8 9">
    <name type="scientific">Vibrio tarriae</name>
    <dbReference type="NCBI Taxonomy" id="2014742"/>
    <lineage>
        <taxon>Bacteria</taxon>
        <taxon>Pseudomonadati</taxon>
        <taxon>Pseudomonadota</taxon>
        <taxon>Gammaproteobacteria</taxon>
        <taxon>Vibrionales</taxon>
        <taxon>Vibrionaceae</taxon>
        <taxon>Vibrio</taxon>
    </lineage>
</organism>
<reference evidence="9" key="1">
    <citation type="journal article" date="2017" name="Genome Announc.">
        <title>Complete Genome Sequence of Vibrio sp. Strain 2521-89, a Close Relative of Vibrio cholerae Isolated from Lake Water in New Mexico, USA.</title>
        <authorList>
            <person name="Liang K."/>
            <person name="Orata F.D."/>
            <person name="Winkjer N.S."/>
            <person name="Rowe L.A."/>
            <person name="Tarr C.L."/>
            <person name="Boucher Y."/>
        </authorList>
    </citation>
    <scope>NUCLEOTIDE SEQUENCE [LARGE SCALE GENOMIC DNA]</scope>
    <source>
        <strain evidence="9">2521-89</strain>
    </source>
</reference>
<dbReference type="Gene3D" id="1.20.1640.10">
    <property type="entry name" value="Multidrug efflux transporter AcrB transmembrane domain"/>
    <property type="match status" value="2"/>
</dbReference>
<feature type="transmembrane region" description="Helical" evidence="6">
    <location>
        <begin position="243"/>
        <end position="267"/>
    </location>
</feature>
<evidence type="ECO:0000256" key="2">
    <source>
        <dbReference type="ARBA" id="ARBA00022475"/>
    </source>
</evidence>
<dbReference type="EMBL" id="CP022352">
    <property type="protein sequence ID" value="ASK53807.1"/>
    <property type="molecule type" value="Genomic_DNA"/>
</dbReference>
<feature type="transmembrane region" description="Helical" evidence="6">
    <location>
        <begin position="660"/>
        <end position="684"/>
    </location>
</feature>
<dbReference type="Proteomes" id="UP000198371">
    <property type="component" value="Chromosome 2"/>
</dbReference>
<gene>
    <name evidence="8" type="ORF">CEQ48_03145</name>
</gene>
<feature type="domain" description="SSD" evidence="7">
    <location>
        <begin position="242"/>
        <end position="368"/>
    </location>
</feature>
<dbReference type="InterPro" id="IPR000731">
    <property type="entry name" value="SSD"/>
</dbReference>
<feature type="transmembrane region" description="Helical" evidence="6">
    <location>
        <begin position="404"/>
        <end position="422"/>
    </location>
</feature>
<evidence type="ECO:0000259" key="7">
    <source>
        <dbReference type="PROSITE" id="PS50156"/>
    </source>
</evidence>
<feature type="transmembrane region" description="Helical" evidence="6">
    <location>
        <begin position="314"/>
        <end position="334"/>
    </location>
</feature>